<dbReference type="Gene3D" id="3.40.640.10">
    <property type="entry name" value="Type I PLP-dependent aspartate aminotransferase-like (Major domain)"/>
    <property type="match status" value="1"/>
</dbReference>
<accession>A0A1F6BU40</accession>
<evidence type="ECO:0000256" key="3">
    <source>
        <dbReference type="ARBA" id="ARBA00022576"/>
    </source>
</evidence>
<evidence type="ECO:0000256" key="1">
    <source>
        <dbReference type="ARBA" id="ARBA00001933"/>
    </source>
</evidence>
<dbReference type="InterPro" id="IPR015422">
    <property type="entry name" value="PyrdxlP-dep_Trfase_small"/>
</dbReference>
<dbReference type="Gene3D" id="3.90.1150.10">
    <property type="entry name" value="Aspartate Aminotransferase, domain 1"/>
    <property type="match status" value="1"/>
</dbReference>
<keyword evidence="4" id="KW-0808">Transferase</keyword>
<name>A0A1F6BU40_9BACT</name>
<dbReference type="Proteomes" id="UP000176996">
    <property type="component" value="Unassembled WGS sequence"/>
</dbReference>
<dbReference type="AlphaFoldDB" id="A0A1F6BU40"/>
<dbReference type="CDD" id="cd00609">
    <property type="entry name" value="AAT_like"/>
    <property type="match status" value="1"/>
</dbReference>
<dbReference type="STRING" id="1798471.A3A21_03000"/>
<dbReference type="InterPro" id="IPR004839">
    <property type="entry name" value="Aminotransferase_I/II_large"/>
</dbReference>
<dbReference type="GO" id="GO:0008483">
    <property type="term" value="F:transaminase activity"/>
    <property type="evidence" value="ECO:0007669"/>
    <property type="project" value="UniProtKB-KW"/>
</dbReference>
<dbReference type="GO" id="GO:0030170">
    <property type="term" value="F:pyridoxal phosphate binding"/>
    <property type="evidence" value="ECO:0007669"/>
    <property type="project" value="InterPro"/>
</dbReference>
<evidence type="ECO:0000256" key="4">
    <source>
        <dbReference type="ARBA" id="ARBA00022679"/>
    </source>
</evidence>
<keyword evidence="3" id="KW-0032">Aminotransferase</keyword>
<proteinExistence type="inferred from homology"/>
<dbReference type="InterPro" id="IPR015421">
    <property type="entry name" value="PyrdxlP-dep_Trfase_major"/>
</dbReference>
<dbReference type="SUPFAM" id="SSF53383">
    <property type="entry name" value="PLP-dependent transferases"/>
    <property type="match status" value="1"/>
</dbReference>
<evidence type="ECO:0000313" key="8">
    <source>
        <dbReference type="Proteomes" id="UP000176996"/>
    </source>
</evidence>
<dbReference type="InterPro" id="IPR050596">
    <property type="entry name" value="AspAT/PAT-like"/>
</dbReference>
<comment type="caution">
    <text evidence="7">The sequence shown here is derived from an EMBL/GenBank/DDBJ whole genome shotgun (WGS) entry which is preliminary data.</text>
</comment>
<feature type="domain" description="Aminotransferase class I/classII large" evidence="6">
    <location>
        <begin position="32"/>
        <end position="380"/>
    </location>
</feature>
<protein>
    <recommendedName>
        <fullName evidence="6">Aminotransferase class I/classII large domain-containing protein</fullName>
    </recommendedName>
</protein>
<dbReference type="Pfam" id="PF00155">
    <property type="entry name" value="Aminotran_1_2"/>
    <property type="match status" value="1"/>
</dbReference>
<evidence type="ECO:0000259" key="6">
    <source>
        <dbReference type="Pfam" id="PF00155"/>
    </source>
</evidence>
<comment type="similarity">
    <text evidence="2">Belongs to the class-I pyridoxal-phosphate-dependent aminotransferase family.</text>
</comment>
<evidence type="ECO:0000256" key="5">
    <source>
        <dbReference type="ARBA" id="ARBA00022898"/>
    </source>
</evidence>
<dbReference type="EMBL" id="MFKK01000024">
    <property type="protein sequence ID" value="OGG40466.1"/>
    <property type="molecule type" value="Genomic_DNA"/>
</dbReference>
<dbReference type="PANTHER" id="PTHR46383">
    <property type="entry name" value="ASPARTATE AMINOTRANSFERASE"/>
    <property type="match status" value="1"/>
</dbReference>
<sequence>MNELSNVSKNLTGQPMFEFLSEIKEAERKGRKIIHFEIGDPSFQTDASVIESAKQSLDRGETHYTDSMGLRELREGVAARIRASLLYEPSVNQILITPANSVIDFTIRCVADPGYEIIYPDPGFSTYESVIKYTGMKGVPIRLKEENGMRMSPEDVEKSITEKTRLIIVNSPSNPTGAVMTEEESKEFARIAKKYEIYLLSDETYAELIYDKKHYSPSVYDACKEYTILLSSFSKAYDMSGWRVGYAVGPEILVKKMGLMLQTIISCLPEFTQRGGVAALRLGKEYFESKMKELRKRRKAITEGLRSIPGVRCLEPEGAFYAFPNIEGTGMKSKEFSRRMFEEGGVALLPGSDFGVAGEGFARLSFGSRTEKEIEEAIQSMKRVLEKP</sequence>
<gene>
    <name evidence="7" type="ORF">A3A21_03000</name>
</gene>
<comment type="cofactor">
    <cofactor evidence="1">
        <name>pyridoxal 5'-phosphate</name>
        <dbReference type="ChEBI" id="CHEBI:597326"/>
    </cofactor>
</comment>
<reference evidence="7 8" key="1">
    <citation type="journal article" date="2016" name="Nat. Commun.">
        <title>Thousands of microbial genomes shed light on interconnected biogeochemical processes in an aquifer system.</title>
        <authorList>
            <person name="Anantharaman K."/>
            <person name="Brown C.T."/>
            <person name="Hug L.A."/>
            <person name="Sharon I."/>
            <person name="Castelle C.J."/>
            <person name="Probst A.J."/>
            <person name="Thomas B.C."/>
            <person name="Singh A."/>
            <person name="Wilkins M.J."/>
            <person name="Karaoz U."/>
            <person name="Brodie E.L."/>
            <person name="Williams K.H."/>
            <person name="Hubbard S.S."/>
            <person name="Banfield J.F."/>
        </authorList>
    </citation>
    <scope>NUCLEOTIDE SEQUENCE [LARGE SCALE GENOMIC DNA]</scope>
</reference>
<keyword evidence="5" id="KW-0663">Pyridoxal phosphate</keyword>
<dbReference type="GO" id="GO:0006520">
    <property type="term" value="P:amino acid metabolic process"/>
    <property type="evidence" value="ECO:0007669"/>
    <property type="project" value="InterPro"/>
</dbReference>
<organism evidence="7 8">
    <name type="scientific">Candidatus Jorgensenbacteria bacterium RIFCSPLOWO2_01_FULL_45_25b</name>
    <dbReference type="NCBI Taxonomy" id="1798471"/>
    <lineage>
        <taxon>Bacteria</taxon>
        <taxon>Candidatus Joergenseniibacteriota</taxon>
    </lineage>
</organism>
<evidence type="ECO:0000256" key="2">
    <source>
        <dbReference type="ARBA" id="ARBA00007441"/>
    </source>
</evidence>
<dbReference type="InterPro" id="IPR015424">
    <property type="entry name" value="PyrdxlP-dep_Trfase"/>
</dbReference>
<evidence type="ECO:0000313" key="7">
    <source>
        <dbReference type="EMBL" id="OGG40466.1"/>
    </source>
</evidence>
<dbReference type="PANTHER" id="PTHR46383:SF1">
    <property type="entry name" value="ASPARTATE AMINOTRANSFERASE"/>
    <property type="match status" value="1"/>
</dbReference>